<keyword evidence="1" id="KW-1133">Transmembrane helix</keyword>
<dbReference type="AlphaFoldDB" id="A0A1H9A4C5"/>
<dbReference type="Proteomes" id="UP000199233">
    <property type="component" value="Unassembled WGS sequence"/>
</dbReference>
<gene>
    <name evidence="3" type="ORF">SAMN04488038_101272</name>
</gene>
<accession>A0A1H9A4C5</accession>
<organism evidence="3 4">
    <name type="scientific">Solimonas aquatica</name>
    <dbReference type="NCBI Taxonomy" id="489703"/>
    <lineage>
        <taxon>Bacteria</taxon>
        <taxon>Pseudomonadati</taxon>
        <taxon>Pseudomonadota</taxon>
        <taxon>Gammaproteobacteria</taxon>
        <taxon>Nevskiales</taxon>
        <taxon>Nevskiaceae</taxon>
        <taxon>Solimonas</taxon>
    </lineage>
</organism>
<evidence type="ECO:0000313" key="3">
    <source>
        <dbReference type="EMBL" id="SEP71592.1"/>
    </source>
</evidence>
<dbReference type="PROSITE" id="PS51257">
    <property type="entry name" value="PROKAR_LIPOPROTEIN"/>
    <property type="match status" value="1"/>
</dbReference>
<protein>
    <submittedName>
        <fullName evidence="3">Nitric oxide reductase subunit B</fullName>
    </submittedName>
</protein>
<evidence type="ECO:0000259" key="2">
    <source>
        <dbReference type="Pfam" id="PF22085"/>
    </source>
</evidence>
<keyword evidence="4" id="KW-1185">Reference proteome</keyword>
<evidence type="ECO:0000256" key="1">
    <source>
        <dbReference type="SAM" id="Phobius"/>
    </source>
</evidence>
<feature type="domain" description="Nitric oxide reductase subunit B cytochrome c-like" evidence="2">
    <location>
        <begin position="39"/>
        <end position="99"/>
    </location>
</feature>
<keyword evidence="1" id="KW-0812">Transmembrane</keyword>
<sequence length="102" mass="11236">MKVQSSRRLWYWLAIVFVASFATLLWVGCEIYLQKPPIPARVLAGDGSTLYTGAQIRRGQAVWMAAGGQELGSLWGHGSYVASDGSADWLHREAVTLRASLR</sequence>
<name>A0A1H9A4C5_9GAMM</name>
<proteinExistence type="predicted"/>
<reference evidence="4" key="1">
    <citation type="submission" date="2016-10" db="EMBL/GenBank/DDBJ databases">
        <authorList>
            <person name="Varghese N."/>
            <person name="Submissions S."/>
        </authorList>
    </citation>
    <scope>NUCLEOTIDE SEQUENCE [LARGE SCALE GENOMIC DNA]</scope>
    <source>
        <strain evidence="4">DSM 25927</strain>
    </source>
</reference>
<dbReference type="InterPro" id="IPR054309">
    <property type="entry name" value="NorB_cytochrome_c-like"/>
</dbReference>
<dbReference type="Pfam" id="PF22085">
    <property type="entry name" value="NorB_cytochrome_c-like"/>
    <property type="match status" value="1"/>
</dbReference>
<feature type="transmembrane region" description="Helical" evidence="1">
    <location>
        <begin position="9"/>
        <end position="28"/>
    </location>
</feature>
<dbReference type="EMBL" id="FOFS01000001">
    <property type="protein sequence ID" value="SEP71592.1"/>
    <property type="molecule type" value="Genomic_DNA"/>
</dbReference>
<keyword evidence="1" id="KW-0472">Membrane</keyword>
<evidence type="ECO:0000313" key="4">
    <source>
        <dbReference type="Proteomes" id="UP000199233"/>
    </source>
</evidence>
<dbReference type="STRING" id="489703.SAMN04488038_101272"/>